<dbReference type="Gene3D" id="2.60.40.2700">
    <property type="match status" value="1"/>
</dbReference>
<dbReference type="EMBL" id="BAAAMK010000010">
    <property type="protein sequence ID" value="GAA1965237.1"/>
    <property type="molecule type" value="Genomic_DNA"/>
</dbReference>
<keyword evidence="4" id="KW-1185">Reference proteome</keyword>
<dbReference type="InterPro" id="IPR051417">
    <property type="entry name" value="SDr/BOS_complex"/>
</dbReference>
<name>A0ABN2R8E0_9MICO</name>
<dbReference type="InterPro" id="IPR013784">
    <property type="entry name" value="Carb-bd-like_fold"/>
</dbReference>
<dbReference type="PROSITE" id="PS51272">
    <property type="entry name" value="SLH"/>
    <property type="match status" value="1"/>
</dbReference>
<dbReference type="PANTHER" id="PTHR23303">
    <property type="entry name" value="CARBOXYPEPTIDASE REGULATORY REGION-CONTAINING"/>
    <property type="match status" value="1"/>
</dbReference>
<comment type="caution">
    <text evidence="3">The sequence shown here is derived from an EMBL/GenBank/DDBJ whole genome shotgun (WGS) entry which is preliminary data.</text>
</comment>
<dbReference type="InterPro" id="IPR001119">
    <property type="entry name" value="SLH_dom"/>
</dbReference>
<reference evidence="3 4" key="1">
    <citation type="journal article" date="2019" name="Int. J. Syst. Evol. Microbiol.">
        <title>The Global Catalogue of Microorganisms (GCM) 10K type strain sequencing project: providing services to taxonomists for standard genome sequencing and annotation.</title>
        <authorList>
            <consortium name="The Broad Institute Genomics Platform"/>
            <consortium name="The Broad Institute Genome Sequencing Center for Infectious Disease"/>
            <person name="Wu L."/>
            <person name="Ma J."/>
        </authorList>
    </citation>
    <scope>NUCLEOTIDE SEQUENCE [LARGE SCALE GENOMIC DNA]</scope>
    <source>
        <strain evidence="3 4">JCM 13584</strain>
    </source>
</reference>
<dbReference type="InterPro" id="IPR008969">
    <property type="entry name" value="CarboxyPept-like_regulatory"/>
</dbReference>
<feature type="domain" description="SLH" evidence="2">
    <location>
        <begin position="699"/>
        <end position="760"/>
    </location>
</feature>
<evidence type="ECO:0000313" key="4">
    <source>
        <dbReference type="Proteomes" id="UP001499954"/>
    </source>
</evidence>
<gene>
    <name evidence="3" type="ORF">GCM10009717_35120</name>
</gene>
<dbReference type="PANTHER" id="PTHR23303:SF14">
    <property type="entry name" value="BOS COMPLEX SUBUNIT NOMO1-RELATED"/>
    <property type="match status" value="1"/>
</dbReference>
<dbReference type="SUPFAM" id="SSF49452">
    <property type="entry name" value="Starch-binding domain-like"/>
    <property type="match status" value="1"/>
</dbReference>
<evidence type="ECO:0000256" key="1">
    <source>
        <dbReference type="ARBA" id="ARBA00022729"/>
    </source>
</evidence>
<dbReference type="Pfam" id="PF00395">
    <property type="entry name" value="SLH"/>
    <property type="match status" value="2"/>
</dbReference>
<keyword evidence="1" id="KW-0732">Signal</keyword>
<proteinExistence type="predicted"/>
<protein>
    <recommendedName>
        <fullName evidence="2">SLH domain-containing protein</fullName>
    </recommendedName>
</protein>
<dbReference type="Proteomes" id="UP001499954">
    <property type="component" value="Unassembled WGS sequence"/>
</dbReference>
<evidence type="ECO:0000313" key="3">
    <source>
        <dbReference type="EMBL" id="GAA1965237.1"/>
    </source>
</evidence>
<accession>A0ABN2R8E0</accession>
<dbReference type="SUPFAM" id="SSF49464">
    <property type="entry name" value="Carboxypeptidase regulatory domain-like"/>
    <property type="match status" value="1"/>
</dbReference>
<evidence type="ECO:0000259" key="2">
    <source>
        <dbReference type="PROSITE" id="PS51272"/>
    </source>
</evidence>
<dbReference type="Gene3D" id="2.60.40.1120">
    <property type="entry name" value="Carboxypeptidase-like, regulatory domain"/>
    <property type="match status" value="2"/>
</dbReference>
<dbReference type="Pfam" id="PF13620">
    <property type="entry name" value="CarboxypepD_reg"/>
    <property type="match status" value="1"/>
</dbReference>
<organism evidence="3 4">
    <name type="scientific">Agromyces allii</name>
    <dbReference type="NCBI Taxonomy" id="393607"/>
    <lineage>
        <taxon>Bacteria</taxon>
        <taxon>Bacillati</taxon>
        <taxon>Actinomycetota</taxon>
        <taxon>Actinomycetes</taxon>
        <taxon>Micrococcales</taxon>
        <taxon>Microbacteriaceae</taxon>
        <taxon>Agromyces</taxon>
    </lineage>
</organism>
<sequence>MALGLVAVGAPAANAAEPAAGSITGVVTGEAGAPLEGVLVQLFHCDPDFDPTQQADCWTLLWANGQSAKTAADGTFAIEGLEPGTYRAALGPQAATAQYVREYWDGAQTLEAATDIEVPAGAAATIAPTLEVGATVSGTVVDGDGAPVSGAYVYAYLSGDLNSTRGGASVAADGSYAITGLPAGEYVLKSGPGWGSTTELVDEYWQDVYTADAATRVDLTAGAAFTADFALNAGAAIEGTVTTGGAPVEGVAVSATYAGSPDRWVDTVTATTAADGTYRLAGLEQADYVVGFSDHDGDLGQQYWQGVADRASATTLTVAPGDVIDGIDAELTAGGSISGTLTENAAGEGAPSAGAYFDVLRENPAGAWERVTSAQSTADGGYRVSGLAPGEYTVLTYGSSSARWAATYHGGGYYPEDAAAVTVAASAETADVNVETRPGVSISGRITDEHGGAAPDARLVLLYERTPGNWVEPPAHGGAGDDISYMAGGMPPGNYIAKFEDRGASAEPYATQFWQNAATQAEATVLEAPNGGAFEGVSAVMTRTAPEPEPAPTPTVTGTAQVGQALTAAAGDWGPGAELAYRWLAGGDPVDGATAAEFTPADAEAGSAITVEVTGIRPGEPALVATSAPTAALLPRFADVTGTGGHTANVRWAGAEGVIDGVRGADGVVRFDSTRAATRSTIAVALYRLAGSPEFALPAKPTFRDVPASHEAYAAIEWMKREGITSSTGSFSPSAALKRQEAAAFLYRAAEPAFAAPAKATFSDVPKGSTYFTSIEWLAAERITTVKGTFGPTSTVTREALATLLKRWDALAD</sequence>